<reference evidence="1" key="2">
    <citation type="submission" date="2020-08" db="EMBL/GenBank/DDBJ databases">
        <authorList>
            <person name="Chen M."/>
            <person name="Teng W."/>
            <person name="Zhao L."/>
            <person name="Hu C."/>
            <person name="Zhou Y."/>
            <person name="Han B."/>
            <person name="Song L."/>
            <person name="Shu W."/>
        </authorList>
    </citation>
    <scope>NUCLEOTIDE SEQUENCE</scope>
    <source>
        <strain evidence="1">FACHB-1277</strain>
    </source>
</reference>
<dbReference type="RefSeq" id="WP_190349043.1">
    <property type="nucleotide sequence ID" value="NZ_JACJPY010000002.1"/>
</dbReference>
<evidence type="ECO:0000313" key="1">
    <source>
        <dbReference type="EMBL" id="MBD2148700.1"/>
    </source>
</evidence>
<gene>
    <name evidence="1" type="ORF">H6F44_00945</name>
</gene>
<name>A0A926Z4G9_9CYAN</name>
<evidence type="ECO:0000313" key="2">
    <source>
        <dbReference type="Proteomes" id="UP000631421"/>
    </source>
</evidence>
<reference evidence="1" key="1">
    <citation type="journal article" date="2015" name="ISME J.">
        <title>Draft Genome Sequence of Streptomyces incarnatus NRRL8089, which Produces the Nucleoside Antibiotic Sinefungin.</title>
        <authorList>
            <person name="Oshima K."/>
            <person name="Hattori M."/>
            <person name="Shimizu H."/>
            <person name="Fukuda K."/>
            <person name="Nemoto M."/>
            <person name="Inagaki K."/>
            <person name="Tamura T."/>
        </authorList>
    </citation>
    <scope>NUCLEOTIDE SEQUENCE</scope>
    <source>
        <strain evidence="1">FACHB-1277</strain>
    </source>
</reference>
<comment type="caution">
    <text evidence="1">The sequence shown here is derived from an EMBL/GenBank/DDBJ whole genome shotgun (WGS) entry which is preliminary data.</text>
</comment>
<keyword evidence="2" id="KW-1185">Reference proteome</keyword>
<dbReference type="AlphaFoldDB" id="A0A926Z4G9"/>
<organism evidence="1 2">
    <name type="scientific">Pseudanabaena cinerea FACHB-1277</name>
    <dbReference type="NCBI Taxonomy" id="2949581"/>
    <lineage>
        <taxon>Bacteria</taxon>
        <taxon>Bacillati</taxon>
        <taxon>Cyanobacteriota</taxon>
        <taxon>Cyanophyceae</taxon>
        <taxon>Pseudanabaenales</taxon>
        <taxon>Pseudanabaenaceae</taxon>
        <taxon>Pseudanabaena</taxon>
        <taxon>Pseudanabaena cinerea</taxon>
    </lineage>
</organism>
<dbReference type="EMBL" id="JACJPY010000002">
    <property type="protein sequence ID" value="MBD2148700.1"/>
    <property type="molecule type" value="Genomic_DNA"/>
</dbReference>
<proteinExistence type="predicted"/>
<protein>
    <submittedName>
        <fullName evidence="1">Uncharacterized protein</fullName>
    </submittedName>
</protein>
<dbReference type="InterPro" id="IPR025478">
    <property type="entry name" value="COP23"/>
</dbReference>
<sequence length="177" mass="19682">MAQLDIVSLGISILLEAFSAFVASANINTSGVAKFVCDRSLDSIPTTYVVIKSERRPFIRWVADFGGVDYTPMRRCKEVTSRMQSLRSQGKLRYITSGEINGERVICTASSPQNAKSKICTALLITLKPTDSANEVLNQLFDIKQDKPIIKLDGTNDEKLDVRNSGYIDVDKFFDSF</sequence>
<accession>A0A926Z4G9</accession>
<dbReference type="Pfam" id="PF14218">
    <property type="entry name" value="COP23"/>
    <property type="match status" value="1"/>
</dbReference>
<dbReference type="Proteomes" id="UP000631421">
    <property type="component" value="Unassembled WGS sequence"/>
</dbReference>